<evidence type="ECO:0000313" key="8">
    <source>
        <dbReference type="EMBL" id="RYU34691.1"/>
    </source>
</evidence>
<dbReference type="NCBIfam" id="TIGR01451">
    <property type="entry name" value="B_ant_repeat"/>
    <property type="match status" value="6"/>
</dbReference>
<dbReference type="PANTHER" id="PTHR34819:SF3">
    <property type="entry name" value="CELL SURFACE PROTEIN"/>
    <property type="match status" value="1"/>
</dbReference>
<evidence type="ECO:0000256" key="5">
    <source>
        <dbReference type="SAM" id="MobiDB-lite"/>
    </source>
</evidence>
<sequence length="1517" mass="165962">MNKAVKNFVSYLMITMLFILNLLPMMNAFAQEVTSDAEKTVEKDGLKVIGKIEDTSSQEDIKTVTYEVTNTRDVPIKDLILKQKNTNDSPIKFVLDTLSEERGPTSLEEQAKVETNEKDQTTDIKLLNLQPNSTRKITINGQITTKASSKLLVSVLIEDNEKGTLVIDLPSKDMLADKEFVSKEKQETSETKGENQASETASSTNEMTATTSNETKPEAGKSTESIQETALTQATESPEQPPLKAQPTGPLVPPTPGRGFNTPIYQSVHKGELFSTGNTNLKIANENTAAAQTFLNTRGASSGYAINNFPLEFADVDNDPNTYNSSRAYIDLNGAKEIAWAGLFWSASRYKGPAYGTNLSDEEISAPVQFTTPNGTVQRVSPQRYHRIDQDATNPGQRFGYNNTGFSNYADVTSILQGDKSATGSYTLADIPMTSSLNGQYQYYNFSGWSLFVVTKDQASKSRAFSIYYGARGNAAGTNNEFTMSNFLTAKQGNLDPIVTWFTVQGDKYWTGDNAQIKNSAGTWVNISNTLNPVNNAMNATVTDNDEHMVDKYPGKFAPDHPNFLDIDIDRMAIPEGVLNAGQNQINFRTTSSGDDYSTNAIGFAVNAETPEFEIKKEIVEPKETYKVGETITYRVSLKNTKADSEAINSVSKDALDGRLNYLPGSLKIISGPNSGEKTDASGDDQAEYDETNKQIIVRVGNGATATQGGSYKADTAETIYEFKAQINERAKANELVPNSATVEAVDILTSAKVNETSNIVEAKIADEQVTGKLTATKTVNNAKPKLGETIEYTISFRNTVENGVLNKVVITDQLPKGLTYVKDSLTSVGDEPKPTSLKEANGTITAEYPSITDTKERSIRFKVIVNEEAKAGETILNKAKVDDTVNPPEEPEVPITPEEPITPQVKEGKLTATKTVNNAKPKLGEEIEYTISFRNTIENGVLNKVVITDRLPKGLTYVKDSLTSVGDEPKPTSLTEANGTITAEYPSITDTKERSIRFKVIVNEEAKAGETILNKAKVDDTVNPPEEPEVPITPEEPITPRVKEGKLTATKTVNNAKPKLGETIEYTISFRNTIENGVLNKVVITDQLPKGLTYVKDSLTSVGDEPKPTSLTEANGTITAEYPSITDKKERSIRFKVIVNEEAKAGETILNKAKVDDTVNPPEEPEVPITPEEPITPRVKAGKLTATKTVNNAKPKLGETIEYTISFRNTIENGVLNKVVITDQLPKGLTYVKDSLTSVGDEPKPTSLKEANGTITAEYPSITDTKERSIRFKVIVNEEAKAGETILNKAKVDDTVNPPEEPEVPVVPEAKEGKLTATKTVNNSKPKLGEEIEYTISFRNTIENGVLNKVVITDQLPKGLTYVKDSLTSVGDEPKPTSLKEANGTITAEYPSITDTKERSIRFKVIVNEEAKAGETILNKAKVDDGINPPEEPEVPITPEEPAKNKKETKKVVTDQNKPTKNSKNEIAINKKETSKSSYLPKTGEKVQKIFAYLGVGLILIVLILYVIKRNKEKEE</sequence>
<dbReference type="PANTHER" id="PTHR34819">
    <property type="entry name" value="LARGE CYSTEINE-RICH PERIPLASMIC PROTEIN OMCB"/>
    <property type="match status" value="1"/>
</dbReference>
<protein>
    <submittedName>
        <fullName evidence="8">DUF11 domain-containing protein</fullName>
    </submittedName>
</protein>
<dbReference type="Proteomes" id="UP000292223">
    <property type="component" value="Unassembled WGS sequence"/>
</dbReference>
<gene>
    <name evidence="8" type="ORF">EU507_04285</name>
</gene>
<evidence type="ECO:0000256" key="1">
    <source>
        <dbReference type="ARBA" id="ARBA00022512"/>
    </source>
</evidence>
<keyword evidence="3 7" id="KW-0732">Signal</keyword>
<feature type="compositionally biased region" description="Polar residues" evidence="5">
    <location>
        <begin position="194"/>
        <end position="214"/>
    </location>
</feature>
<dbReference type="InterPro" id="IPR008966">
    <property type="entry name" value="Adhesion_dom_sf"/>
</dbReference>
<evidence type="ECO:0000313" key="9">
    <source>
        <dbReference type="Proteomes" id="UP000292223"/>
    </source>
</evidence>
<keyword evidence="6" id="KW-1133">Transmembrane helix</keyword>
<feature type="signal peptide" evidence="7">
    <location>
        <begin position="1"/>
        <end position="30"/>
    </location>
</feature>
<keyword evidence="2" id="KW-0964">Secreted</keyword>
<dbReference type="SUPFAM" id="SSF49401">
    <property type="entry name" value="Bacterial adhesins"/>
    <property type="match status" value="5"/>
</dbReference>
<dbReference type="InterPro" id="IPR019931">
    <property type="entry name" value="LPXTG_anchor"/>
</dbReference>
<feature type="chain" id="PRO_5041186766" evidence="7">
    <location>
        <begin position="31"/>
        <end position="1517"/>
    </location>
</feature>
<dbReference type="Pfam" id="PF00746">
    <property type="entry name" value="Gram_pos_anchor"/>
    <property type="match status" value="1"/>
</dbReference>
<dbReference type="Gene3D" id="2.60.40.740">
    <property type="match status" value="6"/>
</dbReference>
<evidence type="ECO:0000256" key="6">
    <source>
        <dbReference type="SAM" id="Phobius"/>
    </source>
</evidence>
<keyword evidence="4" id="KW-0572">Peptidoglycan-anchor</keyword>
<feature type="compositionally biased region" description="Polar residues" evidence="5">
    <location>
        <begin position="222"/>
        <end position="238"/>
    </location>
</feature>
<dbReference type="EMBL" id="SEWT01000002">
    <property type="protein sequence ID" value="RYU34691.1"/>
    <property type="molecule type" value="Genomic_DNA"/>
</dbReference>
<dbReference type="RefSeq" id="WP_123836462.1">
    <property type="nucleotide sequence ID" value="NZ_CP063980.1"/>
</dbReference>
<dbReference type="InterPro" id="IPR047589">
    <property type="entry name" value="DUF11_rpt"/>
</dbReference>
<dbReference type="NCBIfam" id="TIGR04226">
    <property type="entry name" value="RrgB_K2N_iso_D2"/>
    <property type="match status" value="6"/>
</dbReference>
<keyword evidence="1" id="KW-0134">Cell wall</keyword>
<evidence type="ECO:0000256" key="2">
    <source>
        <dbReference type="ARBA" id="ARBA00022525"/>
    </source>
</evidence>
<evidence type="ECO:0000256" key="7">
    <source>
        <dbReference type="SAM" id="SignalP"/>
    </source>
</evidence>
<feature type="transmembrane region" description="Helical" evidence="6">
    <location>
        <begin position="1491"/>
        <end position="1509"/>
    </location>
</feature>
<feature type="region of interest" description="Disordered" evidence="5">
    <location>
        <begin position="181"/>
        <end position="261"/>
    </location>
</feature>
<dbReference type="InterPro" id="IPR001434">
    <property type="entry name" value="OmcB-like_DUF11"/>
</dbReference>
<feature type="compositionally biased region" description="Basic and acidic residues" evidence="5">
    <location>
        <begin position="181"/>
        <end position="193"/>
    </location>
</feature>
<keyword evidence="6" id="KW-0472">Membrane</keyword>
<dbReference type="InterPro" id="IPR026466">
    <property type="entry name" value="Fim_isopep_form_D2_dom"/>
</dbReference>
<organism evidence="8 9">
    <name type="scientific">Enterococcus faecalis</name>
    <name type="common">Streptococcus faecalis</name>
    <dbReference type="NCBI Taxonomy" id="1351"/>
    <lineage>
        <taxon>Bacteria</taxon>
        <taxon>Bacillati</taxon>
        <taxon>Bacillota</taxon>
        <taxon>Bacilli</taxon>
        <taxon>Lactobacillales</taxon>
        <taxon>Enterococcaceae</taxon>
        <taxon>Enterococcus</taxon>
    </lineage>
</organism>
<proteinExistence type="predicted"/>
<accession>A0A8B3RZ13</accession>
<evidence type="ECO:0000256" key="3">
    <source>
        <dbReference type="ARBA" id="ARBA00022729"/>
    </source>
</evidence>
<keyword evidence="6" id="KW-0812">Transmembrane</keyword>
<feature type="region of interest" description="Disordered" evidence="5">
    <location>
        <begin position="1424"/>
        <end position="1466"/>
    </location>
</feature>
<reference evidence="8 9" key="1">
    <citation type="submission" date="2019-02" db="EMBL/GenBank/DDBJ databases">
        <title>From farm to fork: dissemination of Tn554::fexA-optrA in linezolid-resistant Enterococcus faecalis clones from chicken feces and meat in Tunisia.</title>
        <authorList>
            <person name="Tedim A.P."/>
            <person name="Elghaieb H."/>
            <person name="Abbassi M.S."/>
            <person name="Novais C."/>
            <person name="Hassen A."/>
            <person name="Peixe L."/>
            <person name="Freitas A.R."/>
        </authorList>
    </citation>
    <scope>NUCLEOTIDE SEQUENCE [LARGE SCALE GENOMIC DNA]</scope>
    <source>
        <strain evidence="8 9">728T</strain>
    </source>
</reference>
<dbReference type="Pfam" id="PF01345">
    <property type="entry name" value="DUF11"/>
    <property type="match status" value="5"/>
</dbReference>
<comment type="caution">
    <text evidence="8">The sequence shown here is derived from an EMBL/GenBank/DDBJ whole genome shotgun (WGS) entry which is preliminary data.</text>
</comment>
<dbReference type="PROSITE" id="PS50847">
    <property type="entry name" value="GRAM_POS_ANCHORING"/>
    <property type="match status" value="1"/>
</dbReference>
<dbReference type="InterPro" id="IPR051172">
    <property type="entry name" value="Chlamydia_OmcB"/>
</dbReference>
<feature type="compositionally biased region" description="Basic and acidic residues" evidence="5">
    <location>
        <begin position="1442"/>
        <end position="1454"/>
    </location>
</feature>
<evidence type="ECO:0000256" key="4">
    <source>
        <dbReference type="ARBA" id="ARBA00023088"/>
    </source>
</evidence>
<dbReference type="NCBIfam" id="TIGR01167">
    <property type="entry name" value="LPXTG_anchor"/>
    <property type="match status" value="1"/>
</dbReference>
<name>A0A8B3RZ13_ENTFL</name>